<evidence type="ECO:0000259" key="2">
    <source>
        <dbReference type="Pfam" id="PF00266"/>
    </source>
</evidence>
<proteinExistence type="predicted"/>
<dbReference type="InParanoid" id="J4GHZ8"/>
<evidence type="ECO:0000256" key="1">
    <source>
        <dbReference type="ARBA" id="ARBA00022898"/>
    </source>
</evidence>
<name>J4GHZ8_9APHY</name>
<dbReference type="STRING" id="599839.J4GHZ8"/>
<organism evidence="3 4">
    <name type="scientific">Fibroporia radiculosa</name>
    <dbReference type="NCBI Taxonomy" id="599839"/>
    <lineage>
        <taxon>Eukaryota</taxon>
        <taxon>Fungi</taxon>
        <taxon>Dikarya</taxon>
        <taxon>Basidiomycota</taxon>
        <taxon>Agaricomycotina</taxon>
        <taxon>Agaricomycetes</taxon>
        <taxon>Polyporales</taxon>
        <taxon>Fibroporiaceae</taxon>
        <taxon>Fibroporia</taxon>
    </lineage>
</organism>
<dbReference type="GeneID" id="24101293"/>
<dbReference type="PANTHER" id="PTHR43092">
    <property type="entry name" value="L-CYSTEINE DESULFHYDRASE"/>
    <property type="match status" value="1"/>
</dbReference>
<reference evidence="3 4" key="1">
    <citation type="journal article" date="2012" name="Appl. Environ. Microbiol.">
        <title>Short-read sequencing for genomic analysis of the brown rot fungus Fibroporia radiculosa.</title>
        <authorList>
            <person name="Tang J.D."/>
            <person name="Perkins A.D."/>
            <person name="Sonstegard T.S."/>
            <person name="Schroeder S.G."/>
            <person name="Burgess S.C."/>
            <person name="Diehl S.V."/>
        </authorList>
    </citation>
    <scope>NUCLEOTIDE SEQUENCE [LARGE SCALE GENOMIC DNA]</scope>
    <source>
        <strain evidence="3 4">TFFH 294</strain>
    </source>
</reference>
<accession>J4GHZ8</accession>
<dbReference type="EMBL" id="HE797313">
    <property type="protein sequence ID" value="CCM06393.1"/>
    <property type="molecule type" value="Genomic_DNA"/>
</dbReference>
<dbReference type="RefSeq" id="XP_012185676.1">
    <property type="nucleotide sequence ID" value="XM_012330286.1"/>
</dbReference>
<dbReference type="InterPro" id="IPR015424">
    <property type="entry name" value="PyrdxlP-dep_Trfase"/>
</dbReference>
<evidence type="ECO:0000313" key="3">
    <source>
        <dbReference type="EMBL" id="CCM06393.1"/>
    </source>
</evidence>
<feature type="domain" description="Aminotransferase class V" evidence="2">
    <location>
        <begin position="214"/>
        <end position="292"/>
    </location>
</feature>
<dbReference type="Gene3D" id="3.40.640.10">
    <property type="entry name" value="Type I PLP-dependent aspartate aminotransferase-like (Major domain)"/>
    <property type="match status" value="1"/>
</dbReference>
<dbReference type="Pfam" id="PF00266">
    <property type="entry name" value="Aminotran_5"/>
    <property type="match status" value="1"/>
</dbReference>
<dbReference type="HOGENOM" id="CLU_003433_3_0_1"/>
<keyword evidence="1" id="KW-0663">Pyridoxal phosphate</keyword>
<dbReference type="Proteomes" id="UP000006352">
    <property type="component" value="Unassembled WGS sequence"/>
</dbReference>
<dbReference type="OrthoDB" id="5978656at2759"/>
<sequence length="355" mass="40021">MTALDPSAIAVDDGVSYDSYDTSKKPPPFGRSIKPYWAFDPKYVNLNHGSYGSTPLPVLFKCAEVNMLSERNPDKYHRVAYMPMVREARRRVAELIGVEHDEVVLVPNATHGVNEVLRNFEWREGDVLLGASTTYGAISRTIQYVSDRSEQPRPTAHAVEYTFPMSHAEILERFRSRVQDIKALYPNTRFNDVPSDAPGYVESEPKENKFVAVIDSLVSNPGVLLPWKEMVKICKEEGIWTVIDGAHSVGQELDLKLSEARPDFFISNCHKWLYTKRSCALLYVPKRNQHIMKSSIPTSHAYVSPNQPMPPARGTEENSFVAQHEWTGTMDQSAFISVSAGQSHELLYALSSQTR</sequence>
<evidence type="ECO:0000313" key="4">
    <source>
        <dbReference type="Proteomes" id="UP000006352"/>
    </source>
</evidence>
<dbReference type="SUPFAM" id="SSF53383">
    <property type="entry name" value="PLP-dependent transferases"/>
    <property type="match status" value="1"/>
</dbReference>
<dbReference type="InterPro" id="IPR000192">
    <property type="entry name" value="Aminotrans_V_dom"/>
</dbReference>
<dbReference type="AlphaFoldDB" id="J4GHZ8"/>
<dbReference type="PANTHER" id="PTHR43092:SF2">
    <property type="entry name" value="HERCYNYLCYSTEINE SULFOXIDE LYASE"/>
    <property type="match status" value="1"/>
</dbReference>
<gene>
    <name evidence="3" type="ORF">FIBRA_08652</name>
</gene>
<dbReference type="InterPro" id="IPR015421">
    <property type="entry name" value="PyrdxlP-dep_Trfase_major"/>
</dbReference>
<keyword evidence="4" id="KW-1185">Reference proteome</keyword>
<protein>
    <recommendedName>
        <fullName evidence="2">Aminotransferase class V domain-containing protein</fullName>
    </recommendedName>
</protein>
<dbReference type="FunCoup" id="J4GHZ8">
    <property type="interactions" value="13"/>
</dbReference>